<comment type="caution">
    <text evidence="2">The sequence shown here is derived from an EMBL/GenBank/DDBJ whole genome shotgun (WGS) entry which is preliminary data.</text>
</comment>
<evidence type="ECO:0000313" key="3">
    <source>
        <dbReference type="Proteomes" id="UP000653305"/>
    </source>
</evidence>
<organism evidence="2 3">
    <name type="scientific">Phtheirospermum japonicum</name>
    <dbReference type="NCBI Taxonomy" id="374723"/>
    <lineage>
        <taxon>Eukaryota</taxon>
        <taxon>Viridiplantae</taxon>
        <taxon>Streptophyta</taxon>
        <taxon>Embryophyta</taxon>
        <taxon>Tracheophyta</taxon>
        <taxon>Spermatophyta</taxon>
        <taxon>Magnoliopsida</taxon>
        <taxon>eudicotyledons</taxon>
        <taxon>Gunneridae</taxon>
        <taxon>Pentapetalae</taxon>
        <taxon>asterids</taxon>
        <taxon>lamiids</taxon>
        <taxon>Lamiales</taxon>
        <taxon>Orobanchaceae</taxon>
        <taxon>Orobanchaceae incertae sedis</taxon>
        <taxon>Phtheirospermum</taxon>
    </lineage>
</organism>
<keyword evidence="3" id="KW-1185">Reference proteome</keyword>
<protein>
    <submittedName>
        <fullName evidence="2">Uncharacterized protein</fullName>
    </submittedName>
</protein>
<dbReference type="AlphaFoldDB" id="A0A830C3F8"/>
<keyword evidence="1" id="KW-0472">Membrane</keyword>
<gene>
    <name evidence="2" type="ORF">PHJA_001023800</name>
</gene>
<accession>A0A830C3F8</accession>
<feature type="transmembrane region" description="Helical" evidence="1">
    <location>
        <begin position="14"/>
        <end position="33"/>
    </location>
</feature>
<sequence length="64" mass="7425">MNSVTTIFQLINNFNLNFARLLVLCFFVICGGARNRKHLMFSLQAPYEYPILIIIGLQKVMVYI</sequence>
<evidence type="ECO:0000313" key="2">
    <source>
        <dbReference type="EMBL" id="GFP88801.1"/>
    </source>
</evidence>
<proteinExistence type="predicted"/>
<keyword evidence="1" id="KW-0812">Transmembrane</keyword>
<dbReference type="EMBL" id="BMAC01000173">
    <property type="protein sequence ID" value="GFP88801.1"/>
    <property type="molecule type" value="Genomic_DNA"/>
</dbReference>
<evidence type="ECO:0000256" key="1">
    <source>
        <dbReference type="SAM" id="Phobius"/>
    </source>
</evidence>
<keyword evidence="1" id="KW-1133">Transmembrane helix</keyword>
<dbReference type="Proteomes" id="UP000653305">
    <property type="component" value="Unassembled WGS sequence"/>
</dbReference>
<reference evidence="2" key="1">
    <citation type="submission" date="2020-07" db="EMBL/GenBank/DDBJ databases">
        <title>Ethylene signaling mediates host invasion by parasitic plants.</title>
        <authorList>
            <person name="Yoshida S."/>
        </authorList>
    </citation>
    <scope>NUCLEOTIDE SEQUENCE</scope>
    <source>
        <strain evidence="2">Okayama</strain>
    </source>
</reference>
<name>A0A830C3F8_9LAMI</name>